<dbReference type="Pfam" id="PF14345">
    <property type="entry name" value="GDYXXLXY"/>
    <property type="match status" value="1"/>
</dbReference>
<dbReference type="Proteomes" id="UP000214746">
    <property type="component" value="Unassembled WGS sequence"/>
</dbReference>
<reference evidence="2" key="1">
    <citation type="submission" date="2018-06" db="EMBL/GenBank/DDBJ databases">
        <title>Paenibacillus xerothermodurans sp. nov. an extremely dry heat resistant spore forming bacterium isolated from the soil of Cape Canaveral, Florida.</title>
        <authorList>
            <person name="Seuylemezian A."/>
            <person name="Kaur N."/>
            <person name="Patil P."/>
            <person name="Patil P."/>
            <person name="Mayilraj S."/>
            <person name="Vaishampayan P."/>
        </authorList>
    </citation>
    <scope>NUCLEOTIDE SEQUENCE [LARGE SCALE GENOMIC DNA]</scope>
    <source>
        <strain evidence="2">ATCC 27380</strain>
    </source>
</reference>
<dbReference type="InterPro" id="IPR025833">
    <property type="entry name" value="GDYXXLXY"/>
</dbReference>
<gene>
    <name evidence="2" type="ORF">CBW46_018290</name>
</gene>
<proteinExistence type="predicted"/>
<comment type="caution">
    <text evidence="2">The sequence shown here is derived from an EMBL/GenBank/DDBJ whole genome shotgun (WGS) entry which is preliminary data.</text>
</comment>
<name>A0A2W1N530_PAEXE</name>
<accession>A0A2W1N530</accession>
<organism evidence="2 3">
    <name type="scientific">Paenibacillus xerothermodurans</name>
    <dbReference type="NCBI Taxonomy" id="1977292"/>
    <lineage>
        <taxon>Bacteria</taxon>
        <taxon>Bacillati</taxon>
        <taxon>Bacillota</taxon>
        <taxon>Bacilli</taxon>
        <taxon>Bacillales</taxon>
        <taxon>Paenibacillaceae</taxon>
        <taxon>Paenibacillus</taxon>
    </lineage>
</organism>
<feature type="transmembrane region" description="Helical" evidence="1">
    <location>
        <begin position="12"/>
        <end position="36"/>
    </location>
</feature>
<dbReference type="RefSeq" id="WP_089201411.1">
    <property type="nucleotide sequence ID" value="NZ_NHRJ02000016.1"/>
</dbReference>
<keyword evidence="1" id="KW-0812">Transmembrane</keyword>
<evidence type="ECO:0000256" key="1">
    <source>
        <dbReference type="SAM" id="Phobius"/>
    </source>
</evidence>
<keyword evidence="3" id="KW-1185">Reference proteome</keyword>
<protein>
    <recommendedName>
        <fullName evidence="4">GDYXXLXY domain-containing protein</fullName>
    </recommendedName>
</protein>
<evidence type="ECO:0008006" key="4">
    <source>
        <dbReference type="Google" id="ProtNLM"/>
    </source>
</evidence>
<evidence type="ECO:0000313" key="3">
    <source>
        <dbReference type="Proteomes" id="UP000214746"/>
    </source>
</evidence>
<dbReference type="OrthoDB" id="4868247at2"/>
<keyword evidence="1" id="KW-0472">Membrane</keyword>
<dbReference type="AlphaFoldDB" id="A0A2W1N530"/>
<evidence type="ECO:0000313" key="2">
    <source>
        <dbReference type="EMBL" id="PZE19487.1"/>
    </source>
</evidence>
<sequence>MIKTAQGRSLRTTLLMPLVVLQVLFLAGMAGSYYAVGWYGTEIKLETVPVDPRDLLYGDYVTLRYKISELSPALWHGKGEAPKRGSAVYVALKPVDGLYEAAGVYEAAPRLEAGQVAVKGRVQAAWDGGIQVKYGLERYYVPEGTGVELERTAGDMIAVVKVAAWGQPRLIGLE</sequence>
<keyword evidence="1" id="KW-1133">Transmembrane helix</keyword>
<dbReference type="EMBL" id="NHRJ02000016">
    <property type="protein sequence ID" value="PZE19487.1"/>
    <property type="molecule type" value="Genomic_DNA"/>
</dbReference>